<evidence type="ECO:0000313" key="2">
    <source>
        <dbReference type="Proteomes" id="UP000494173"/>
    </source>
</evidence>
<comment type="caution">
    <text evidence="1">The sequence shown here is derived from an EMBL/GenBank/DDBJ whole genome shotgun (WGS) entry which is preliminary data.</text>
</comment>
<sequence length="127" mass="14641">MIDEIAFNPCHDEICQTVHFRFRQFTPFGYVMPFFDASPAACGGGMLGGEYWMTTPRCLFAIIFRLGRTYPLTQHFMRMPIDGRFTFDPSVGTVFVGQHEFGTKCRMLQTRQRFSNPLLFIIGRHAS</sequence>
<gene>
    <name evidence="1" type="ORF">BIFLH24_00559</name>
</gene>
<organism evidence="1 2">
    <name type="scientific">Bifidobacterium breve</name>
    <dbReference type="NCBI Taxonomy" id="1685"/>
    <lineage>
        <taxon>Bacteria</taxon>
        <taxon>Bacillati</taxon>
        <taxon>Actinomycetota</taxon>
        <taxon>Actinomycetes</taxon>
        <taxon>Bifidobacteriales</taxon>
        <taxon>Bifidobacteriaceae</taxon>
        <taxon>Bifidobacterium</taxon>
    </lineage>
</organism>
<evidence type="ECO:0000313" key="1">
    <source>
        <dbReference type="EMBL" id="VWQ14781.1"/>
    </source>
</evidence>
<protein>
    <submittedName>
        <fullName evidence="1">Uncharacterized protein</fullName>
    </submittedName>
</protein>
<dbReference type="EMBL" id="CABWKB010000001">
    <property type="protein sequence ID" value="VWQ14781.1"/>
    <property type="molecule type" value="Genomic_DNA"/>
</dbReference>
<name>A0ABD7VQ76_BIFBR</name>
<reference evidence="1 2" key="1">
    <citation type="submission" date="2019-10" db="EMBL/GenBank/DDBJ databases">
        <authorList>
            <consortium name="Melissa Lawson"/>
            <person name="O'neill I."/>
        </authorList>
    </citation>
    <scope>NUCLEOTIDE SEQUENCE [LARGE SCALE GENOMIC DNA]</scope>
    <source>
        <strain evidence="1">LH_24</strain>
    </source>
</reference>
<dbReference type="AlphaFoldDB" id="A0ABD7VQ76"/>
<proteinExistence type="predicted"/>
<dbReference type="Proteomes" id="UP000494173">
    <property type="component" value="Unassembled WGS sequence"/>
</dbReference>
<accession>A0ABD7VQ76</accession>